<dbReference type="GO" id="GO:0003700">
    <property type="term" value="F:DNA-binding transcription factor activity"/>
    <property type="evidence" value="ECO:0007669"/>
    <property type="project" value="InterPro"/>
</dbReference>
<dbReference type="GO" id="GO:0003677">
    <property type="term" value="F:DNA binding"/>
    <property type="evidence" value="ECO:0007669"/>
    <property type="project" value="InterPro"/>
</dbReference>
<evidence type="ECO:0000313" key="2">
    <source>
        <dbReference type="EMBL" id="GEO12159.1"/>
    </source>
</evidence>
<feature type="domain" description="HTH crp-type" evidence="1">
    <location>
        <begin position="1"/>
        <end position="69"/>
    </location>
</feature>
<gene>
    <name evidence="2" type="ORF">SAE01_46550</name>
</gene>
<organism evidence="2 3">
    <name type="scientific">Segetibacter aerophilus</name>
    <dbReference type="NCBI Taxonomy" id="670293"/>
    <lineage>
        <taxon>Bacteria</taxon>
        <taxon>Pseudomonadati</taxon>
        <taxon>Bacteroidota</taxon>
        <taxon>Chitinophagia</taxon>
        <taxon>Chitinophagales</taxon>
        <taxon>Chitinophagaceae</taxon>
        <taxon>Segetibacter</taxon>
    </lineage>
</organism>
<comment type="caution">
    <text evidence="2">The sequence shown here is derived from an EMBL/GenBank/DDBJ whole genome shotgun (WGS) entry which is preliminary data.</text>
</comment>
<protein>
    <recommendedName>
        <fullName evidence="1">HTH crp-type domain-containing protein</fullName>
    </recommendedName>
</protein>
<dbReference type="Proteomes" id="UP000321513">
    <property type="component" value="Unassembled WGS sequence"/>
</dbReference>
<dbReference type="InterPro" id="IPR012318">
    <property type="entry name" value="HTH_CRP"/>
</dbReference>
<dbReference type="InterPro" id="IPR018335">
    <property type="entry name" value="Tscrpt_reg_HTH_Crp-type_CS"/>
</dbReference>
<dbReference type="PROSITE" id="PS00042">
    <property type="entry name" value="HTH_CRP_1"/>
    <property type="match status" value="1"/>
</dbReference>
<dbReference type="InterPro" id="IPR036388">
    <property type="entry name" value="WH-like_DNA-bd_sf"/>
</dbReference>
<dbReference type="AlphaFoldDB" id="A0A512BJL8"/>
<dbReference type="Gene3D" id="1.10.10.10">
    <property type="entry name" value="Winged helix-like DNA-binding domain superfamily/Winged helix DNA-binding domain"/>
    <property type="match status" value="1"/>
</dbReference>
<accession>A0A512BJL8</accession>
<dbReference type="PRINTS" id="PR00034">
    <property type="entry name" value="HTHCRP"/>
</dbReference>
<dbReference type="Pfam" id="PF13545">
    <property type="entry name" value="HTH_Crp_2"/>
    <property type="match status" value="1"/>
</dbReference>
<proteinExistence type="predicted"/>
<dbReference type="PROSITE" id="PS51063">
    <property type="entry name" value="HTH_CRP_2"/>
    <property type="match status" value="1"/>
</dbReference>
<dbReference type="SMART" id="SM00419">
    <property type="entry name" value="HTH_CRP"/>
    <property type="match status" value="1"/>
</dbReference>
<sequence length="76" mass="8627">MRKRVAKALIDIVDKFKVTDTTKAIEISREEIGQYIGTATESLNRTISDFKAEGLIDISKGKIVPINMDKVRNLRY</sequence>
<dbReference type="InterPro" id="IPR036390">
    <property type="entry name" value="WH_DNA-bd_sf"/>
</dbReference>
<name>A0A512BJL8_9BACT</name>
<dbReference type="EMBL" id="BJYT01000043">
    <property type="protein sequence ID" value="GEO12159.1"/>
    <property type="molecule type" value="Genomic_DNA"/>
</dbReference>
<reference evidence="2 3" key="1">
    <citation type="submission" date="2019-07" db="EMBL/GenBank/DDBJ databases">
        <title>Whole genome shotgun sequence of Segetibacter aerophilus NBRC 106135.</title>
        <authorList>
            <person name="Hosoyama A."/>
            <person name="Uohara A."/>
            <person name="Ohji S."/>
            <person name="Ichikawa N."/>
        </authorList>
    </citation>
    <scope>NUCLEOTIDE SEQUENCE [LARGE SCALE GENOMIC DNA]</scope>
    <source>
        <strain evidence="2 3">NBRC 106135</strain>
    </source>
</reference>
<evidence type="ECO:0000313" key="3">
    <source>
        <dbReference type="Proteomes" id="UP000321513"/>
    </source>
</evidence>
<dbReference type="SUPFAM" id="SSF46785">
    <property type="entry name" value="Winged helix' DNA-binding domain"/>
    <property type="match status" value="1"/>
</dbReference>
<evidence type="ECO:0000259" key="1">
    <source>
        <dbReference type="PROSITE" id="PS51063"/>
    </source>
</evidence>
<keyword evidence="3" id="KW-1185">Reference proteome</keyword>